<accession>A0A221W6D1</accession>
<protein>
    <submittedName>
        <fullName evidence="1">Uncharacterized protein</fullName>
    </submittedName>
</protein>
<sequence>MRRADPDPRHGPAAADAARWQTYRPCRTVLAVARTLTSAIRLLEATVVFLGDPRVQVVFTVHAGSRFSEGVAEMLGGLPVRLVPWEAVPDLRCDLVITASEKVDLEQVGDAPILVLPHGIGFHKYVPEVDSPTTRLSGLVAADLLARGRVTLAITHPDQARQLAAVSPATVGRTALIGDTSHDAVLGSITRRDRYRALLGASAERRLVVVSSTWGEQSLLGSRPEVLDRLLAELPVDEYRVAAVVHPNAWTWHGGWQLDQWLDSAMRAGLLLVPPARGWHAAVVAADVLIGDHGSVSLYAAALGTPTLLGAFGGEVVPGTPLAEFGRIADRLDPTSGLREQVDKTMAVHDPRRFRPLAEAAFAAPGRAVDLLRTLCHRLLALPEPATEPVQDGAPDRRRSGAPSTPSRWPPPSSHRPPWSCIGCPPPCALAGSSSRTAARGICWWTPRSPICGSSATPPS</sequence>
<dbReference type="EMBL" id="CP022521">
    <property type="protein sequence ID" value="ASO21294.1"/>
    <property type="molecule type" value="Genomic_DNA"/>
</dbReference>
<dbReference type="RefSeq" id="WP_093942479.1">
    <property type="nucleotide sequence ID" value="NZ_CP022521.1"/>
</dbReference>
<dbReference type="Proteomes" id="UP000204221">
    <property type="component" value="Chromosome"/>
</dbReference>
<dbReference type="AlphaFoldDB" id="A0A221W6D1"/>
<proteinExistence type="predicted"/>
<gene>
    <name evidence="1" type="ORF">AHOG_18345</name>
</gene>
<evidence type="ECO:0000313" key="1">
    <source>
        <dbReference type="EMBL" id="ASO21294.1"/>
    </source>
</evidence>
<dbReference type="KEGG" id="ahg:AHOG_18345"/>
<keyword evidence="2" id="KW-1185">Reference proteome</keyword>
<reference evidence="1 2" key="1">
    <citation type="submission" date="2017-07" db="EMBL/GenBank/DDBJ databases">
        <title>Complete genome sequence of Actinoalloteichus hoggarensis DSM 45943, type strain of Actinoalloteichus hoggarensis.</title>
        <authorList>
            <person name="Ruckert C."/>
            <person name="Nouioui I."/>
            <person name="Willmese J."/>
            <person name="van Wezel G."/>
            <person name="Klenk H.-P."/>
            <person name="Kalinowski J."/>
            <person name="Zotchev S.B."/>
        </authorList>
    </citation>
    <scope>NUCLEOTIDE SEQUENCE [LARGE SCALE GENOMIC DNA]</scope>
    <source>
        <strain evidence="1 2">DSM 45943</strain>
    </source>
</reference>
<organism evidence="1 2">
    <name type="scientific">Actinoalloteichus hoggarensis</name>
    <dbReference type="NCBI Taxonomy" id="1470176"/>
    <lineage>
        <taxon>Bacteria</taxon>
        <taxon>Bacillati</taxon>
        <taxon>Actinomycetota</taxon>
        <taxon>Actinomycetes</taxon>
        <taxon>Pseudonocardiales</taxon>
        <taxon>Pseudonocardiaceae</taxon>
        <taxon>Actinoalloteichus</taxon>
    </lineage>
</organism>
<evidence type="ECO:0000313" key="2">
    <source>
        <dbReference type="Proteomes" id="UP000204221"/>
    </source>
</evidence>
<name>A0A221W6D1_9PSEU</name>
<dbReference type="SUPFAM" id="SSF53756">
    <property type="entry name" value="UDP-Glycosyltransferase/glycogen phosphorylase"/>
    <property type="match status" value="1"/>
</dbReference>
<dbReference type="OrthoDB" id="3661391at2"/>